<dbReference type="PANTHER" id="PTHR48033">
    <property type="entry name" value="RNA-BINDING (RRM/RBD/RNP MOTIFS) FAMILY PROTEIN"/>
    <property type="match status" value="1"/>
</dbReference>
<dbReference type="GO" id="GO:0005654">
    <property type="term" value="C:nucleoplasm"/>
    <property type="evidence" value="ECO:0007669"/>
    <property type="project" value="TreeGrafter"/>
</dbReference>
<proteinExistence type="predicted"/>
<protein>
    <recommendedName>
        <fullName evidence="6">RRM domain-containing protein</fullName>
    </recommendedName>
</protein>
<dbReference type="GO" id="GO:0008143">
    <property type="term" value="F:poly(A) binding"/>
    <property type="evidence" value="ECO:0007669"/>
    <property type="project" value="TreeGrafter"/>
</dbReference>
<evidence type="ECO:0000256" key="3">
    <source>
        <dbReference type="SAM" id="MobiDB-lite"/>
    </source>
</evidence>
<feature type="region of interest" description="Disordered" evidence="3">
    <location>
        <begin position="30"/>
        <end position="86"/>
    </location>
</feature>
<dbReference type="GO" id="GO:0034046">
    <property type="term" value="F:poly(G) binding"/>
    <property type="evidence" value="ECO:0007669"/>
    <property type="project" value="TreeGrafter"/>
</dbReference>
<dbReference type="GO" id="GO:0010468">
    <property type="term" value="P:regulation of gene expression"/>
    <property type="evidence" value="ECO:0007669"/>
    <property type="project" value="TreeGrafter"/>
</dbReference>
<sequence length="165" mass="18612">MDTKRDERRGFWFITYADEELVKKLLGSSCQVGGSGKCEIQVSQPKEIKRQEQQQQKGGRGAAAGGRGGTRGHDQGQGQNWKQGFNNYSDQGYRNYSCAYGGDQNYSGYDHTGYNYGNYAYGQGYADYSGQQSTYDKVSQGGNHQNNYQPHKRRTLGRMQEEMPK</sequence>
<organism evidence="4 5">
    <name type="scientific">Rhinolophus ferrumequinum</name>
    <name type="common">Greater horseshoe bat</name>
    <dbReference type="NCBI Taxonomy" id="59479"/>
    <lineage>
        <taxon>Eukaryota</taxon>
        <taxon>Metazoa</taxon>
        <taxon>Chordata</taxon>
        <taxon>Craniata</taxon>
        <taxon>Vertebrata</taxon>
        <taxon>Euteleostomi</taxon>
        <taxon>Mammalia</taxon>
        <taxon>Eutheria</taxon>
        <taxon>Laurasiatheria</taxon>
        <taxon>Chiroptera</taxon>
        <taxon>Yinpterochiroptera</taxon>
        <taxon>Rhinolophoidea</taxon>
        <taxon>Rhinolophidae</taxon>
        <taxon>Rhinolophinae</taxon>
        <taxon>Rhinolophus</taxon>
    </lineage>
</organism>
<dbReference type="PANTHER" id="PTHR48033:SF2">
    <property type="entry name" value="HETEROGENEOUS NUCLEAR RIBONUCLEOPROTEIN D-LIKE"/>
    <property type="match status" value="1"/>
</dbReference>
<feature type="region of interest" description="Disordered" evidence="3">
    <location>
        <begin position="132"/>
        <end position="165"/>
    </location>
</feature>
<gene>
    <name evidence="4" type="ORF">mRhiFer1_006437</name>
</gene>
<reference evidence="4 5" key="1">
    <citation type="journal article" date="2020" name="Nature">
        <title>Six reference-quality genomes reveal evolution of bat adaptations.</title>
        <authorList>
            <person name="Jebb D."/>
            <person name="Huang Z."/>
            <person name="Pippel M."/>
            <person name="Hughes G.M."/>
            <person name="Lavrichenko K."/>
            <person name="Devanna P."/>
            <person name="Winkler S."/>
            <person name="Jermiin L.S."/>
            <person name="Skirmuntt E.C."/>
            <person name="Katzourakis A."/>
            <person name="Burkitt-Gray L."/>
            <person name="Ray D.A."/>
            <person name="Sullivan K.A.M."/>
            <person name="Roscito J.G."/>
            <person name="Kirilenko B.M."/>
            <person name="Davalos L.M."/>
            <person name="Corthals A.P."/>
            <person name="Power M.L."/>
            <person name="Jones G."/>
            <person name="Ransome R.D."/>
            <person name="Dechmann D.K.N."/>
            <person name="Locatelli A.G."/>
            <person name="Puechmaille S.J."/>
            <person name="Fedrigo O."/>
            <person name="Jarvis E.D."/>
            <person name="Hiller M."/>
            <person name="Vernes S.C."/>
            <person name="Myers E.W."/>
            <person name="Teeling E.C."/>
        </authorList>
    </citation>
    <scope>NUCLEOTIDE SEQUENCE [LARGE SCALE GENOMIC DNA]</scope>
    <source>
        <strain evidence="4">MRhiFer1</strain>
        <tissue evidence="4">Lung</tissue>
    </source>
</reference>
<feature type="compositionally biased region" description="Polar residues" evidence="3">
    <location>
        <begin position="132"/>
        <end position="149"/>
    </location>
</feature>
<dbReference type="GO" id="GO:0000785">
    <property type="term" value="C:chromatin"/>
    <property type="evidence" value="ECO:0007669"/>
    <property type="project" value="TreeGrafter"/>
</dbReference>
<feature type="compositionally biased region" description="Gly residues" evidence="3">
    <location>
        <begin position="58"/>
        <end position="69"/>
    </location>
</feature>
<evidence type="ECO:0000256" key="2">
    <source>
        <dbReference type="ARBA" id="ARBA00023242"/>
    </source>
</evidence>
<evidence type="ECO:0000313" key="4">
    <source>
        <dbReference type="EMBL" id="KAF6384810.1"/>
    </source>
</evidence>
<dbReference type="AlphaFoldDB" id="A0A7J8AFI9"/>
<dbReference type="EMBL" id="JACAGC010000002">
    <property type="protein sequence ID" value="KAF6384810.1"/>
    <property type="molecule type" value="Genomic_DNA"/>
</dbReference>
<evidence type="ECO:0000256" key="1">
    <source>
        <dbReference type="ARBA" id="ARBA00004123"/>
    </source>
</evidence>
<keyword evidence="2" id="KW-0539">Nucleus</keyword>
<evidence type="ECO:0008006" key="6">
    <source>
        <dbReference type="Google" id="ProtNLM"/>
    </source>
</evidence>
<evidence type="ECO:0000313" key="5">
    <source>
        <dbReference type="Proteomes" id="UP000585614"/>
    </source>
</evidence>
<name>A0A7J8AFI9_RHIFE</name>
<comment type="subcellular location">
    <subcellularLocation>
        <location evidence="1">Nucleus</location>
    </subcellularLocation>
</comment>
<accession>A0A7J8AFI9</accession>
<dbReference type="Proteomes" id="UP000585614">
    <property type="component" value="Unassembled WGS sequence"/>
</dbReference>
<comment type="caution">
    <text evidence="4">The sequence shown here is derived from an EMBL/GenBank/DDBJ whole genome shotgun (WGS) entry which is preliminary data.</text>
</comment>